<dbReference type="GO" id="GO:0009432">
    <property type="term" value="P:SOS response"/>
    <property type="evidence" value="ECO:0007669"/>
    <property type="project" value="TreeGrafter"/>
</dbReference>
<comment type="caution">
    <text evidence="3">The sequence shown here is derived from an EMBL/GenBank/DDBJ whole genome shotgun (WGS) entry which is preliminary data.</text>
</comment>
<dbReference type="GO" id="GO:0018169">
    <property type="term" value="F:ribosomal S6-glutamic acid ligase activity"/>
    <property type="evidence" value="ECO:0007669"/>
    <property type="project" value="TreeGrafter"/>
</dbReference>
<dbReference type="InterPro" id="IPR011761">
    <property type="entry name" value="ATP-grasp"/>
</dbReference>
<dbReference type="EMBL" id="CAJEWA010000009">
    <property type="protein sequence ID" value="CAD2081950.1"/>
    <property type="molecule type" value="Genomic_DNA"/>
</dbReference>
<reference evidence="3 4" key="1">
    <citation type="submission" date="2020-07" db="EMBL/GenBank/DDBJ databases">
        <authorList>
            <person name="Criscuolo A."/>
        </authorList>
    </citation>
    <scope>NUCLEOTIDE SEQUENCE [LARGE SCALE GENOMIC DNA]</scope>
    <source>
        <strain evidence="3">CIP111751</strain>
    </source>
</reference>
<name>A0A6V7RSA2_9STAP</name>
<dbReference type="GO" id="GO:0005737">
    <property type="term" value="C:cytoplasm"/>
    <property type="evidence" value="ECO:0007669"/>
    <property type="project" value="TreeGrafter"/>
</dbReference>
<keyword evidence="1" id="KW-0547">Nucleotide-binding</keyword>
<dbReference type="GO" id="GO:0046872">
    <property type="term" value="F:metal ion binding"/>
    <property type="evidence" value="ECO:0007669"/>
    <property type="project" value="InterPro"/>
</dbReference>
<dbReference type="SUPFAM" id="SSF56059">
    <property type="entry name" value="Glutathione synthetase ATP-binding domain-like"/>
    <property type="match status" value="1"/>
</dbReference>
<dbReference type="RefSeq" id="WP_184281620.1">
    <property type="nucleotide sequence ID" value="NZ_BMCO01000001.1"/>
</dbReference>
<evidence type="ECO:0000256" key="1">
    <source>
        <dbReference type="PROSITE-ProRule" id="PRU00409"/>
    </source>
</evidence>
<keyword evidence="1" id="KW-0067">ATP-binding</keyword>
<proteinExistence type="predicted"/>
<accession>A0A6V7RSA2</accession>
<organism evidence="3 4">
    <name type="scientific">Jeotgalicoccus coquinae</name>
    <dbReference type="NCBI Taxonomy" id="709509"/>
    <lineage>
        <taxon>Bacteria</taxon>
        <taxon>Bacillati</taxon>
        <taxon>Bacillota</taxon>
        <taxon>Bacilli</taxon>
        <taxon>Bacillales</taxon>
        <taxon>Staphylococcaceae</taxon>
        <taxon>Jeotgalicoccus</taxon>
    </lineage>
</organism>
<feature type="domain" description="ATP-grasp" evidence="2">
    <location>
        <begin position="84"/>
        <end position="342"/>
    </location>
</feature>
<protein>
    <submittedName>
        <fullName evidence="3">Cyanophycin synthetase</fullName>
    </submittedName>
</protein>
<dbReference type="AlphaFoldDB" id="A0A6V7RSA2"/>
<gene>
    <name evidence="3" type="primary">cphA_1</name>
    <name evidence="3" type="ORF">JEOCOQ751_02255</name>
</gene>
<dbReference type="Proteomes" id="UP000534001">
    <property type="component" value="Unassembled WGS sequence"/>
</dbReference>
<dbReference type="Gene3D" id="3.30.470.20">
    <property type="entry name" value="ATP-grasp fold, B domain"/>
    <property type="match status" value="2"/>
</dbReference>
<dbReference type="PANTHER" id="PTHR21621">
    <property type="entry name" value="RIBOSOMAL PROTEIN S6 MODIFICATION PROTEIN"/>
    <property type="match status" value="1"/>
</dbReference>
<dbReference type="PROSITE" id="PS50975">
    <property type="entry name" value="ATP_GRASP"/>
    <property type="match status" value="1"/>
</dbReference>
<evidence type="ECO:0000313" key="4">
    <source>
        <dbReference type="Proteomes" id="UP000534001"/>
    </source>
</evidence>
<dbReference type="PANTHER" id="PTHR21621:SF0">
    <property type="entry name" value="BETA-CITRYLGLUTAMATE SYNTHASE B-RELATED"/>
    <property type="match status" value="1"/>
</dbReference>
<sequence length="384" mass="43768">MNKHKQDYIHKMNKVAENCYSYKNNQVTNFYKYGAEELGLGYGRSDKTHSFYYKDKKIGEAKGLRALSTSKTAFIICRDKFKTEKLLHSLNVPTLNSELFYENQKNEAYEYIKNNNINPIVLKPLSLAGGKGIELDIHPENFSAAWDRSIEKQKELGVKEPCCAIQPFVDGYDVRIAITEGFFSAALLRVPGHVIGDGKSTIRTLIEDKNEIRRKSLYFKKFLYEFNSGLNHKLEAQGYTLDSVLNLDEILFFSDLGNLTAGAESVDITHLVSKEMIDIALKATAAIPGLYTAGVDILTNDFTSKVGYVSEVNTNANHQVHHLPYKGEVQKPYRDIILGLLIKYKVEKGISLNRDERLRVKQMNTLNKYRAGYYEMMYKNSSFK</sequence>
<evidence type="ECO:0000313" key="3">
    <source>
        <dbReference type="EMBL" id="CAD2081950.1"/>
    </source>
</evidence>
<dbReference type="GO" id="GO:0005524">
    <property type="term" value="F:ATP binding"/>
    <property type="evidence" value="ECO:0007669"/>
    <property type="project" value="UniProtKB-UniRule"/>
</dbReference>
<evidence type="ECO:0000259" key="2">
    <source>
        <dbReference type="PROSITE" id="PS50975"/>
    </source>
</evidence>